<keyword evidence="4 6" id="KW-1133">Transmembrane helix</keyword>
<dbReference type="AlphaFoldDB" id="A0ABD3Q7E1"/>
<dbReference type="SUPFAM" id="SSF103481">
    <property type="entry name" value="Multidrug resistance efflux transporter EmrE"/>
    <property type="match status" value="2"/>
</dbReference>
<feature type="transmembrane region" description="Helical" evidence="6">
    <location>
        <begin position="36"/>
        <end position="55"/>
    </location>
</feature>
<dbReference type="PANTHER" id="PTHR42920">
    <property type="entry name" value="OS03G0707200 PROTEIN-RELATED"/>
    <property type="match status" value="1"/>
</dbReference>
<feature type="transmembrane region" description="Helical" evidence="6">
    <location>
        <begin position="147"/>
        <end position="165"/>
    </location>
</feature>
<protein>
    <recommendedName>
        <fullName evidence="7">EamA domain-containing protein</fullName>
    </recommendedName>
</protein>
<accession>A0ABD3Q7E1</accession>
<gene>
    <name evidence="8" type="ORF">ACHAWO_005849</name>
</gene>
<dbReference type="Pfam" id="PF00892">
    <property type="entry name" value="EamA"/>
    <property type="match status" value="2"/>
</dbReference>
<feature type="domain" description="EamA" evidence="7">
    <location>
        <begin position="37"/>
        <end position="162"/>
    </location>
</feature>
<evidence type="ECO:0000313" key="9">
    <source>
        <dbReference type="Proteomes" id="UP001530400"/>
    </source>
</evidence>
<dbReference type="InterPro" id="IPR051258">
    <property type="entry name" value="Diverse_Substrate_Transporter"/>
</dbReference>
<dbReference type="GO" id="GO:0005886">
    <property type="term" value="C:plasma membrane"/>
    <property type="evidence" value="ECO:0007669"/>
    <property type="project" value="UniProtKB-SubCell"/>
</dbReference>
<evidence type="ECO:0000313" key="8">
    <source>
        <dbReference type="EMBL" id="KAL3795794.1"/>
    </source>
</evidence>
<evidence type="ECO:0000256" key="1">
    <source>
        <dbReference type="ARBA" id="ARBA00004651"/>
    </source>
</evidence>
<evidence type="ECO:0000256" key="4">
    <source>
        <dbReference type="ARBA" id="ARBA00022989"/>
    </source>
</evidence>
<reference evidence="8 9" key="1">
    <citation type="submission" date="2024-10" db="EMBL/GenBank/DDBJ databases">
        <title>Updated reference genomes for cyclostephanoid diatoms.</title>
        <authorList>
            <person name="Roberts W.R."/>
            <person name="Alverson A.J."/>
        </authorList>
    </citation>
    <scope>NUCLEOTIDE SEQUENCE [LARGE SCALE GENOMIC DNA]</scope>
    <source>
        <strain evidence="8 9">AJA010-31</strain>
    </source>
</reference>
<proteinExistence type="predicted"/>
<organism evidence="8 9">
    <name type="scientific">Cyclotella atomus</name>
    <dbReference type="NCBI Taxonomy" id="382360"/>
    <lineage>
        <taxon>Eukaryota</taxon>
        <taxon>Sar</taxon>
        <taxon>Stramenopiles</taxon>
        <taxon>Ochrophyta</taxon>
        <taxon>Bacillariophyta</taxon>
        <taxon>Coscinodiscophyceae</taxon>
        <taxon>Thalassiosirophycidae</taxon>
        <taxon>Stephanodiscales</taxon>
        <taxon>Stephanodiscaceae</taxon>
        <taxon>Cyclotella</taxon>
    </lineage>
</organism>
<evidence type="ECO:0000256" key="6">
    <source>
        <dbReference type="SAM" id="Phobius"/>
    </source>
</evidence>
<keyword evidence="3 6" id="KW-0812">Transmembrane</keyword>
<evidence type="ECO:0000256" key="3">
    <source>
        <dbReference type="ARBA" id="ARBA00022692"/>
    </source>
</evidence>
<comment type="subcellular location">
    <subcellularLocation>
        <location evidence="1">Cell membrane</location>
        <topology evidence="1">Multi-pass membrane protein</topology>
    </subcellularLocation>
</comment>
<sequence length="358" mass="38752">MSNSKSTESSREHEVATAAGAGLLEKMKNSHIGPRSLLMLSSILYASSYPLIAVMNNSYPPSFTTMARMILAFIPLLPFLPQLDRNLRFMSIFSGCFEAAAHITLSLALVHTSPPRASFLGCLTVIICPIMDAVFDGRDLSLCKAPQVWLAAALSLAGVAVLELYSSSEDDTEDIITSYANEMLGDGLAVLSALAMSVCFYTTEKMLKDSTNQVLPIIAVQVGVSAVISTVWCVVERWALHSWTQSYNLPGSLFQQAMLPATFAILWSGLISTDLNFLLETTALEKVTSSKAAVILATEPLWVALFCFFYFRDSFDVDDLVGGILVVLACVVSGWEPLESDDVTGSHNTEPLIPPTEG</sequence>
<keyword evidence="9" id="KW-1185">Reference proteome</keyword>
<evidence type="ECO:0000256" key="2">
    <source>
        <dbReference type="ARBA" id="ARBA00022475"/>
    </source>
</evidence>
<dbReference type="InterPro" id="IPR000620">
    <property type="entry name" value="EamA_dom"/>
</dbReference>
<feature type="transmembrane region" description="Helical" evidence="6">
    <location>
        <begin position="214"/>
        <end position="238"/>
    </location>
</feature>
<keyword evidence="2" id="KW-1003">Cell membrane</keyword>
<comment type="caution">
    <text evidence="8">The sequence shown here is derived from an EMBL/GenBank/DDBJ whole genome shotgun (WGS) entry which is preliminary data.</text>
</comment>
<evidence type="ECO:0000256" key="5">
    <source>
        <dbReference type="ARBA" id="ARBA00023136"/>
    </source>
</evidence>
<dbReference type="InterPro" id="IPR037185">
    <property type="entry name" value="EmrE-like"/>
</dbReference>
<feature type="transmembrane region" description="Helical" evidence="6">
    <location>
        <begin position="92"/>
        <end position="111"/>
    </location>
</feature>
<keyword evidence="5 6" id="KW-0472">Membrane</keyword>
<dbReference type="Proteomes" id="UP001530400">
    <property type="component" value="Unassembled WGS sequence"/>
</dbReference>
<feature type="domain" description="EamA" evidence="7">
    <location>
        <begin position="184"/>
        <end position="333"/>
    </location>
</feature>
<feature type="transmembrane region" description="Helical" evidence="6">
    <location>
        <begin position="117"/>
        <end position="135"/>
    </location>
</feature>
<evidence type="ECO:0000259" key="7">
    <source>
        <dbReference type="Pfam" id="PF00892"/>
    </source>
</evidence>
<feature type="transmembrane region" description="Helical" evidence="6">
    <location>
        <begin position="291"/>
        <end position="311"/>
    </location>
</feature>
<dbReference type="EMBL" id="JALLPJ020000311">
    <property type="protein sequence ID" value="KAL3795794.1"/>
    <property type="molecule type" value="Genomic_DNA"/>
</dbReference>
<name>A0ABD3Q7E1_9STRA</name>
<feature type="transmembrane region" description="Helical" evidence="6">
    <location>
        <begin position="185"/>
        <end position="202"/>
    </location>
</feature>
<feature type="transmembrane region" description="Helical" evidence="6">
    <location>
        <begin position="61"/>
        <end position="80"/>
    </location>
</feature>
<feature type="transmembrane region" description="Helical" evidence="6">
    <location>
        <begin position="258"/>
        <end position="279"/>
    </location>
</feature>
<dbReference type="PANTHER" id="PTHR42920:SF5">
    <property type="entry name" value="EAMA DOMAIN-CONTAINING PROTEIN"/>
    <property type="match status" value="1"/>
</dbReference>